<dbReference type="EMBL" id="FNBU01000010">
    <property type="protein sequence ID" value="SDF42065.1"/>
    <property type="molecule type" value="Genomic_DNA"/>
</dbReference>
<dbReference type="OrthoDB" id="9803188at2"/>
<keyword evidence="1" id="KW-0233">DNA recombination</keyword>
<keyword evidence="4" id="KW-1185">Reference proteome</keyword>
<sequence length="186" mass="21988">MLNAFKGDTFYEIRNRCIISLFFSTGIRMNELIELKLQDINITTDLIRIQKGKGMKERFVPISRAMKRILIEYLKHRQEYLADKNPDCPYVFPSRTGQKMTSSALESMFKKLKHELNLQGEKISCHTWRHTFAKNYLLNGGDIFSLQKILGHADLESTRIYLQLNDQEIKTQFSRYNPLDNKDWLY</sequence>
<dbReference type="Proteomes" id="UP000243333">
    <property type="component" value="Unassembled WGS sequence"/>
</dbReference>
<dbReference type="GO" id="GO:0015074">
    <property type="term" value="P:DNA integration"/>
    <property type="evidence" value="ECO:0007669"/>
    <property type="project" value="InterPro"/>
</dbReference>
<dbReference type="PROSITE" id="PS51898">
    <property type="entry name" value="TYR_RECOMBINASE"/>
    <property type="match status" value="1"/>
</dbReference>
<dbReference type="PANTHER" id="PTHR30349:SF64">
    <property type="entry name" value="PROPHAGE INTEGRASE INTD-RELATED"/>
    <property type="match status" value="1"/>
</dbReference>
<dbReference type="Gene3D" id="1.10.443.10">
    <property type="entry name" value="Intergrase catalytic core"/>
    <property type="match status" value="1"/>
</dbReference>
<dbReference type="InterPro" id="IPR002104">
    <property type="entry name" value="Integrase_catalytic"/>
</dbReference>
<dbReference type="InterPro" id="IPR011010">
    <property type="entry name" value="DNA_brk_join_enz"/>
</dbReference>
<dbReference type="GO" id="GO:0003677">
    <property type="term" value="F:DNA binding"/>
    <property type="evidence" value="ECO:0007669"/>
    <property type="project" value="InterPro"/>
</dbReference>
<evidence type="ECO:0000313" key="4">
    <source>
        <dbReference type="Proteomes" id="UP000243333"/>
    </source>
</evidence>
<evidence type="ECO:0000313" key="3">
    <source>
        <dbReference type="EMBL" id="SDF42065.1"/>
    </source>
</evidence>
<dbReference type="PANTHER" id="PTHR30349">
    <property type="entry name" value="PHAGE INTEGRASE-RELATED"/>
    <property type="match status" value="1"/>
</dbReference>
<dbReference type="GO" id="GO:0006310">
    <property type="term" value="P:DNA recombination"/>
    <property type="evidence" value="ECO:0007669"/>
    <property type="project" value="UniProtKB-KW"/>
</dbReference>
<name>A0A1G7KXY2_9FIRM</name>
<reference evidence="4" key="1">
    <citation type="submission" date="2016-10" db="EMBL/GenBank/DDBJ databases">
        <authorList>
            <person name="Varghese N."/>
            <person name="Submissions S."/>
        </authorList>
    </citation>
    <scope>NUCLEOTIDE SEQUENCE [LARGE SCALE GENOMIC DNA]</scope>
    <source>
        <strain evidence="4">DSM 23256</strain>
    </source>
</reference>
<evidence type="ECO:0000259" key="2">
    <source>
        <dbReference type="PROSITE" id="PS51898"/>
    </source>
</evidence>
<dbReference type="AlphaFoldDB" id="A0A1G7KXY2"/>
<dbReference type="InterPro" id="IPR013762">
    <property type="entry name" value="Integrase-like_cat_sf"/>
</dbReference>
<organism evidence="3 4">
    <name type="scientific">Sporolituus thermophilus DSM 23256</name>
    <dbReference type="NCBI Taxonomy" id="1123285"/>
    <lineage>
        <taxon>Bacteria</taxon>
        <taxon>Bacillati</taxon>
        <taxon>Bacillota</taxon>
        <taxon>Negativicutes</taxon>
        <taxon>Selenomonadales</taxon>
        <taxon>Sporomusaceae</taxon>
        <taxon>Sporolituus</taxon>
    </lineage>
</organism>
<proteinExistence type="predicted"/>
<accession>A0A1G7KXY2</accession>
<dbReference type="InterPro" id="IPR050090">
    <property type="entry name" value="Tyrosine_recombinase_XerCD"/>
</dbReference>
<dbReference type="SUPFAM" id="SSF56349">
    <property type="entry name" value="DNA breaking-rejoining enzymes"/>
    <property type="match status" value="1"/>
</dbReference>
<gene>
    <name evidence="3" type="ORF">SAMN05660235_01514</name>
</gene>
<evidence type="ECO:0000256" key="1">
    <source>
        <dbReference type="ARBA" id="ARBA00023172"/>
    </source>
</evidence>
<protein>
    <submittedName>
        <fullName evidence="3">Phage integrase family protein</fullName>
    </submittedName>
</protein>
<dbReference type="Pfam" id="PF00589">
    <property type="entry name" value="Phage_integrase"/>
    <property type="match status" value="1"/>
</dbReference>
<feature type="domain" description="Tyr recombinase" evidence="2">
    <location>
        <begin position="1"/>
        <end position="174"/>
    </location>
</feature>
<dbReference type="STRING" id="1123285.SAMN05660235_01514"/>